<dbReference type="GO" id="GO:0006879">
    <property type="term" value="P:intracellular iron ion homeostasis"/>
    <property type="evidence" value="ECO:0007669"/>
    <property type="project" value="InterPro"/>
</dbReference>
<dbReference type="GO" id="GO:0004252">
    <property type="term" value="F:serine-type endopeptidase activity"/>
    <property type="evidence" value="ECO:0007669"/>
    <property type="project" value="InterPro"/>
</dbReference>
<feature type="region of interest" description="Disordered" evidence="7">
    <location>
        <begin position="191"/>
        <end position="339"/>
    </location>
</feature>
<dbReference type="InterPro" id="IPR001314">
    <property type="entry name" value="Peptidase_S1A"/>
</dbReference>
<comment type="caution">
    <text evidence="9">The sequence shown here is derived from an EMBL/GenBank/DDBJ whole genome shotgun (WGS) entry which is preliminary data.</text>
</comment>
<keyword evidence="1 6" id="KW-0645">Protease</keyword>
<dbReference type="OrthoDB" id="6334544at2759"/>
<proteinExistence type="predicted"/>
<evidence type="ECO:0000259" key="8">
    <source>
        <dbReference type="PROSITE" id="PS50240"/>
    </source>
</evidence>
<feature type="region of interest" description="Disordered" evidence="7">
    <location>
        <begin position="1716"/>
        <end position="1754"/>
    </location>
</feature>
<dbReference type="PRINTS" id="PR00722">
    <property type="entry name" value="CHYMOTRYPSIN"/>
</dbReference>
<feature type="region of interest" description="Disordered" evidence="7">
    <location>
        <begin position="344"/>
        <end position="363"/>
    </location>
</feature>
<dbReference type="InterPro" id="IPR039947">
    <property type="entry name" value="NCoA-4"/>
</dbReference>
<keyword evidence="2" id="KW-0732">Signal</keyword>
<feature type="domain" description="Peptidase S1" evidence="8">
    <location>
        <begin position="771"/>
        <end position="1011"/>
    </location>
</feature>
<keyword evidence="3 6" id="KW-0378">Hydrolase</keyword>
<dbReference type="InterPro" id="IPR018114">
    <property type="entry name" value="TRYPSIN_HIS"/>
</dbReference>
<evidence type="ECO:0000256" key="7">
    <source>
        <dbReference type="SAM" id="MobiDB-lite"/>
    </source>
</evidence>
<dbReference type="PROSITE" id="PS00134">
    <property type="entry name" value="TRYPSIN_HIS"/>
    <property type="match status" value="1"/>
</dbReference>
<dbReference type="FunFam" id="2.40.10.10:FF:000120">
    <property type="entry name" value="Putative serine protease"/>
    <property type="match status" value="1"/>
</dbReference>
<dbReference type="PANTHER" id="PTHR17085">
    <property type="entry name" value="NUCLEAR RECEPTOR COACTIVATOR 4"/>
    <property type="match status" value="1"/>
</dbReference>
<feature type="compositionally biased region" description="Pro residues" evidence="7">
    <location>
        <begin position="1610"/>
        <end position="1625"/>
    </location>
</feature>
<evidence type="ECO:0000313" key="9">
    <source>
        <dbReference type="EMBL" id="KAJ8250540.1"/>
    </source>
</evidence>
<keyword evidence="10" id="KW-1185">Reference proteome</keyword>
<gene>
    <name evidence="9" type="ORF">COCON_G00224620</name>
</gene>
<dbReference type="PROSITE" id="PS50240">
    <property type="entry name" value="TRYPSIN_DOM"/>
    <property type="match status" value="1"/>
</dbReference>
<keyword evidence="5" id="KW-1015">Disulfide bond</keyword>
<dbReference type="InterPro" id="IPR043504">
    <property type="entry name" value="Peptidase_S1_PA_chymotrypsin"/>
</dbReference>
<evidence type="ECO:0000313" key="10">
    <source>
        <dbReference type="Proteomes" id="UP001152803"/>
    </source>
</evidence>
<protein>
    <recommendedName>
        <fullName evidence="8">Peptidase S1 domain-containing protein</fullName>
    </recommendedName>
</protein>
<dbReference type="Pfam" id="PF12489">
    <property type="entry name" value="ARA70"/>
    <property type="match status" value="2"/>
</dbReference>
<dbReference type="InterPro" id="IPR001254">
    <property type="entry name" value="Trypsin_dom"/>
</dbReference>
<dbReference type="Pfam" id="PF00089">
    <property type="entry name" value="Trypsin"/>
    <property type="match status" value="1"/>
</dbReference>
<accession>A0A9Q1CW97</accession>
<dbReference type="Pfam" id="PF15235">
    <property type="entry name" value="GRIN_C"/>
    <property type="match status" value="1"/>
</dbReference>
<keyword evidence="4 6" id="KW-0720">Serine protease</keyword>
<feature type="compositionally biased region" description="Acidic residues" evidence="7">
    <location>
        <begin position="1355"/>
        <end position="1368"/>
    </location>
</feature>
<evidence type="ECO:0000256" key="3">
    <source>
        <dbReference type="ARBA" id="ARBA00022801"/>
    </source>
</evidence>
<feature type="region of interest" description="Disordered" evidence="7">
    <location>
        <begin position="1"/>
        <end position="64"/>
    </location>
</feature>
<feature type="compositionally biased region" description="Polar residues" evidence="7">
    <location>
        <begin position="1716"/>
        <end position="1743"/>
    </location>
</feature>
<feature type="compositionally biased region" description="Low complexity" evidence="7">
    <location>
        <begin position="208"/>
        <end position="220"/>
    </location>
</feature>
<feature type="compositionally biased region" description="Basic and acidic residues" evidence="7">
    <location>
        <begin position="7"/>
        <end position="19"/>
    </location>
</feature>
<dbReference type="SUPFAM" id="SSF50494">
    <property type="entry name" value="Trypsin-like serine proteases"/>
    <property type="match status" value="1"/>
</dbReference>
<dbReference type="PANTHER" id="PTHR17085:SF3">
    <property type="entry name" value="NUCLEAR RECEPTOR COACTIVATOR 4"/>
    <property type="match status" value="1"/>
</dbReference>
<feature type="region of interest" description="Disordered" evidence="7">
    <location>
        <begin position="1515"/>
        <end position="1640"/>
    </location>
</feature>
<feature type="region of interest" description="Disordered" evidence="7">
    <location>
        <begin position="1345"/>
        <end position="1404"/>
    </location>
</feature>
<dbReference type="CDD" id="cd00190">
    <property type="entry name" value="Tryp_SPc"/>
    <property type="match status" value="1"/>
</dbReference>
<dbReference type="Proteomes" id="UP001152803">
    <property type="component" value="Unassembled WGS sequence"/>
</dbReference>
<feature type="compositionally biased region" description="Basic and acidic residues" evidence="7">
    <location>
        <begin position="1574"/>
        <end position="1583"/>
    </location>
</feature>
<dbReference type="InterPro" id="IPR032745">
    <property type="entry name" value="GRIN_C"/>
</dbReference>
<dbReference type="InterPro" id="IPR033116">
    <property type="entry name" value="TRYPSIN_SER"/>
</dbReference>
<evidence type="ECO:0000256" key="5">
    <source>
        <dbReference type="ARBA" id="ARBA00023157"/>
    </source>
</evidence>
<dbReference type="Gene3D" id="2.40.10.10">
    <property type="entry name" value="Trypsin-like serine proteases"/>
    <property type="match status" value="2"/>
</dbReference>
<organism evidence="9 10">
    <name type="scientific">Conger conger</name>
    <name type="common">Conger eel</name>
    <name type="synonym">Muraena conger</name>
    <dbReference type="NCBI Taxonomy" id="82655"/>
    <lineage>
        <taxon>Eukaryota</taxon>
        <taxon>Metazoa</taxon>
        <taxon>Chordata</taxon>
        <taxon>Craniata</taxon>
        <taxon>Vertebrata</taxon>
        <taxon>Euteleostomi</taxon>
        <taxon>Actinopterygii</taxon>
        <taxon>Neopterygii</taxon>
        <taxon>Teleostei</taxon>
        <taxon>Anguilliformes</taxon>
        <taxon>Congridae</taxon>
        <taxon>Conger</taxon>
    </lineage>
</organism>
<dbReference type="InterPro" id="IPR022174">
    <property type="entry name" value="NCOA4_N"/>
</dbReference>
<feature type="region of interest" description="Disordered" evidence="7">
    <location>
        <begin position="1271"/>
        <end position="1290"/>
    </location>
</feature>
<dbReference type="GO" id="GO:0009725">
    <property type="term" value="P:response to hormone"/>
    <property type="evidence" value="ECO:0007669"/>
    <property type="project" value="TreeGrafter"/>
</dbReference>
<name>A0A9Q1CW97_CONCO</name>
<dbReference type="SMART" id="SM00020">
    <property type="entry name" value="Tryp_SPc"/>
    <property type="match status" value="1"/>
</dbReference>
<dbReference type="PROSITE" id="PS00135">
    <property type="entry name" value="TRYPSIN_SER"/>
    <property type="match status" value="1"/>
</dbReference>
<dbReference type="InterPro" id="IPR009003">
    <property type="entry name" value="Peptidase_S1_PA"/>
</dbReference>
<dbReference type="GO" id="GO:0003713">
    <property type="term" value="F:transcription coactivator activity"/>
    <property type="evidence" value="ECO:0007669"/>
    <property type="project" value="InterPro"/>
</dbReference>
<evidence type="ECO:0000256" key="6">
    <source>
        <dbReference type="RuleBase" id="RU363034"/>
    </source>
</evidence>
<reference evidence="9" key="1">
    <citation type="journal article" date="2023" name="Science">
        <title>Genome structures resolve the early diversification of teleost fishes.</title>
        <authorList>
            <person name="Parey E."/>
            <person name="Louis A."/>
            <person name="Montfort J."/>
            <person name="Bouchez O."/>
            <person name="Roques C."/>
            <person name="Iampietro C."/>
            <person name="Lluch J."/>
            <person name="Castinel A."/>
            <person name="Donnadieu C."/>
            <person name="Desvignes T."/>
            <person name="Floi Bucao C."/>
            <person name="Jouanno E."/>
            <person name="Wen M."/>
            <person name="Mejri S."/>
            <person name="Dirks R."/>
            <person name="Jansen H."/>
            <person name="Henkel C."/>
            <person name="Chen W.J."/>
            <person name="Zahm M."/>
            <person name="Cabau C."/>
            <person name="Klopp C."/>
            <person name="Thompson A.W."/>
            <person name="Robinson-Rechavi M."/>
            <person name="Braasch I."/>
            <person name="Lecointre G."/>
            <person name="Bobe J."/>
            <person name="Postlethwait J.H."/>
            <person name="Berthelot C."/>
            <person name="Roest Crollius H."/>
            <person name="Guiguen Y."/>
        </authorList>
    </citation>
    <scope>NUCLEOTIDE SEQUENCE</scope>
    <source>
        <strain evidence="9">Concon-B</strain>
    </source>
</reference>
<evidence type="ECO:0000256" key="4">
    <source>
        <dbReference type="ARBA" id="ARBA00022825"/>
    </source>
</evidence>
<evidence type="ECO:0000256" key="1">
    <source>
        <dbReference type="ARBA" id="ARBA00022670"/>
    </source>
</evidence>
<sequence>MQADGPAGRHKEERGERARTRAACPDASPRRLAPRGPDAHASLRRSSPRTSPHTSPPFPHPCHNKPVPARRCVSGLLGGGSLFGPWAEAVPLRSWEETPSRVALASDYCERGAVAAFIWVDGTRMTAYDCLRARAGAACREGGVSCSPSRPCPWRKTGALRRRAPEPVPPGRVGTANAECPAEGAIFPLSKSSVDVGARPPPPDDLPKSFSSPSCSRTPSGKTAETPLTADYRGGSHGGSCPTDTAEPQLSPHGGPRVPETGDHQGGRMDVPYGPQAQQNQVERPHSIAETAPSHRTSSQPGAGAPSHLRAGEGVPVASRGSRSSLREEQTQPQVHRSLSAGLHTAREAPGPHPRRSQTSAPCPGGGYCGQGVPCCPMLVCKQPMQLLQSNTMTTCRSSGSCSPTQQLGGAGGVRICVPSPTHGEAGAEEPCFQGHGGLEDTFAAYCHPLPIPAPAQLLPRPPHPALLAFPRLISSVSETGLDAKRMLGCCGGPDCQDPLPPPPADARATREAGTMTSRGELRDVGVQTGPPEPPPAHVFPEKSPIKEVLWDAEGMTWEVYGAAVDPEELGVAIQKHLELQIKEKAGRVAQLARQDTITSQQSRRRRKRGFTMGSLRNPACCARSSTVVRVDTAWGLRCVLLAGSRCAQPLMQKLLVALAEQSHALELCVAPFVSPGGGGQGGHVVMTTGGTPRPHAPPRRPCGPINTAARRRAVTLKMSIRSPPLLCLTLVLAVTQAVSPGRHLQPKALHLEWPKDCGLSHFKPNTAERIVSGNEARPHSWPWQVSLQVRPRGSKHYIHVCGGTLIHRNWVLTAAHCFQKGKAEDAGSWRIVVGKHQLKRSETAERTFPVRRIYRHERFRYPTHSELDYDIALVKAAVDIIPSNFVRYACLPRRQTALKPGHYCWVTGWGDTRGGKENVSLAESLNQARLPIIDFKTCRQKKFWGDRVRDSMICAGFRDTEGPPAACQGDSGGPLLCQLGRDRWEVHGVVSFGPIGCTVRTAESLATFKRKLKTHLFKLHLSLAGAGYSFAGCRALTSSAIQVNPQVGGVTGGARGVRHPPADSCMGKMSPGEDSEKTVLRQCMQARSQLETAIAGVTRAEATLRDNSREVKSQLHSCISRHLEFLRSREVWLLEQIDIVQQLKEESLQQQIQQLHWLRGQFDILIHQLENSHSHDLANQLTSCLEKLSSLSLRPEETPEMSFQADVRSLRQAITSFGTIATQQMEVTPSSSPERSWLQQGCPVAVKKQRLEPEWGSPLADWLLRSQPASGDPVGYQSSKNPQDWLASSGEKIQASRPLAAFDFHKAWGQLKDLEAWLMGEKTPARERTMSNASTTSTFSIEKIDESEFNLGTEGEEEEEEEEEEEGVEKGQKEGGEEEVSEAEEMGDWLMTPPPGGAGERSDAGRWKQVFRPFQEGFRAGDWLGKADCGSCCATRAKAVEIENLGLLKCLKQSPPASPAPPALQVWLAQAPAPPVAVEQVCRANEPCGSFSQCVCEENCGREALSAWLHRQEGLDKNGKTGPRAPPTPQQQQQQMEAILEAWLHPSRGVSPSPSPSPAPASLSAWVCPSARSQEKASREESSSQPENPFRRPLQSDSWVFPAKTRAPPAKPHCPPPTRPPTPTPRRTSGSYGRGPRHRNAMAFLQRTWREGHREPLIRSDTAKSSFDRGEGLAQGRGVRLVVFGGPPVPAGSVVDGGASLQVIPVAVEGIQSRNGQASQAAPGNPAQASCSNTENTHTVRTTPRPGRPQAHRRSCKKALASSALGSQRALSGEAKLQAGVNKWKIILLTLADRRTDGQTRRVSEEIAFCILMSTPGLICAKQGMLGDSSVSCTSTEAPA</sequence>
<dbReference type="GO" id="GO:0006508">
    <property type="term" value="P:proteolysis"/>
    <property type="evidence" value="ECO:0007669"/>
    <property type="project" value="UniProtKB-KW"/>
</dbReference>
<feature type="compositionally biased region" description="Acidic residues" evidence="7">
    <location>
        <begin position="1377"/>
        <end position="1388"/>
    </location>
</feature>
<dbReference type="EMBL" id="JAFJMO010000018">
    <property type="protein sequence ID" value="KAJ8250540.1"/>
    <property type="molecule type" value="Genomic_DNA"/>
</dbReference>
<evidence type="ECO:0000256" key="2">
    <source>
        <dbReference type="ARBA" id="ARBA00022729"/>
    </source>
</evidence>